<evidence type="ECO:0000313" key="2">
    <source>
        <dbReference type="Proteomes" id="UP001156905"/>
    </source>
</evidence>
<reference evidence="2" key="1">
    <citation type="journal article" date="2019" name="Int. J. Syst. Evol. Microbiol.">
        <title>The Global Catalogue of Microorganisms (GCM) 10K type strain sequencing project: providing services to taxonomists for standard genome sequencing and annotation.</title>
        <authorList>
            <consortium name="The Broad Institute Genomics Platform"/>
            <consortium name="The Broad Institute Genome Sequencing Center for Infectious Disease"/>
            <person name="Wu L."/>
            <person name="Ma J."/>
        </authorList>
    </citation>
    <scope>NUCLEOTIDE SEQUENCE [LARGE SCALE GENOMIC DNA]</scope>
    <source>
        <strain evidence="2">NBRC 102520</strain>
    </source>
</reference>
<protein>
    <recommendedName>
        <fullName evidence="3">DUF2278 family protein</fullName>
    </recommendedName>
</protein>
<gene>
    <name evidence="1" type="ORF">GCM10007857_31990</name>
</gene>
<comment type="caution">
    <text evidence="1">The sequence shown here is derived from an EMBL/GenBank/DDBJ whole genome shotgun (WGS) entry which is preliminary data.</text>
</comment>
<proteinExistence type="predicted"/>
<name>A0ABQ6AWF1_9BRAD</name>
<dbReference type="Pfam" id="PF10042">
    <property type="entry name" value="DUF2278"/>
    <property type="match status" value="1"/>
</dbReference>
<accession>A0ABQ6AWF1</accession>
<evidence type="ECO:0000313" key="1">
    <source>
        <dbReference type="EMBL" id="GLR86488.1"/>
    </source>
</evidence>
<dbReference type="Proteomes" id="UP001156905">
    <property type="component" value="Unassembled WGS sequence"/>
</dbReference>
<organism evidence="1 2">
    <name type="scientific">Bradyrhizobium iriomotense</name>
    <dbReference type="NCBI Taxonomy" id="441950"/>
    <lineage>
        <taxon>Bacteria</taxon>
        <taxon>Pseudomonadati</taxon>
        <taxon>Pseudomonadota</taxon>
        <taxon>Alphaproteobacteria</taxon>
        <taxon>Hyphomicrobiales</taxon>
        <taxon>Nitrobacteraceae</taxon>
        <taxon>Bradyrhizobium</taxon>
    </lineage>
</organism>
<keyword evidence="2" id="KW-1185">Reference proteome</keyword>
<dbReference type="RefSeq" id="WP_284266963.1">
    <property type="nucleotide sequence ID" value="NZ_BSOW01000010.1"/>
</dbReference>
<evidence type="ECO:0008006" key="3">
    <source>
        <dbReference type="Google" id="ProtNLM"/>
    </source>
</evidence>
<dbReference type="EMBL" id="BSOW01000010">
    <property type="protein sequence ID" value="GLR86488.1"/>
    <property type="molecule type" value="Genomic_DNA"/>
</dbReference>
<sequence>MTDRRKPPGAVRHYGVLVGSVVDGLQRADGSSPHYEIHIKGGGDYRIAVNVQSVDDSEVLAYFDGDFARSGTLDLKPYLHGGRGFRRLETGPSGSGGLDYLRDKLFPVDAMQPIPATGHGVSLKNLLNANVKRAKADHSAVVVAFGEYFEDHGQTDKYFHFRPERGIHDIHMMQGNRGQFASDNRTHGDGALFLCFGNGAEISALFVRFQTQSLHTDDRTGAPLD</sequence>
<dbReference type="InterPro" id="IPR019268">
    <property type="entry name" value="DUF2278"/>
</dbReference>